<dbReference type="GO" id="GO:0071897">
    <property type="term" value="P:DNA biosynthetic process"/>
    <property type="evidence" value="ECO:0007669"/>
    <property type="project" value="UniProtKB-ARBA"/>
</dbReference>
<dbReference type="AlphaFoldDB" id="A0A4Y2II65"/>
<dbReference type="InterPro" id="IPR043502">
    <property type="entry name" value="DNA/RNA_pol_sf"/>
</dbReference>
<dbReference type="Pfam" id="PF00078">
    <property type="entry name" value="RVT_1"/>
    <property type="match status" value="1"/>
</dbReference>
<dbReference type="Proteomes" id="UP000499080">
    <property type="component" value="Unassembled WGS sequence"/>
</dbReference>
<gene>
    <name evidence="3" type="primary">R1A1-elementORF2_677</name>
    <name evidence="3" type="ORF">AVEN_52725_1</name>
</gene>
<name>A0A4Y2II65_ARAVE</name>
<accession>A0A4Y2II65</accession>
<dbReference type="PANTHER" id="PTHR19446">
    <property type="entry name" value="REVERSE TRANSCRIPTASES"/>
    <property type="match status" value="1"/>
</dbReference>
<reference evidence="3 4" key="1">
    <citation type="journal article" date="2019" name="Sci. Rep.">
        <title>Orb-weaving spider Araneus ventricosus genome elucidates the spidroin gene catalogue.</title>
        <authorList>
            <person name="Kono N."/>
            <person name="Nakamura H."/>
            <person name="Ohtoshi R."/>
            <person name="Moran D.A.P."/>
            <person name="Shinohara A."/>
            <person name="Yoshida Y."/>
            <person name="Fujiwara M."/>
            <person name="Mori M."/>
            <person name="Tomita M."/>
            <person name="Arakawa K."/>
        </authorList>
    </citation>
    <scope>NUCLEOTIDE SEQUENCE [LARGE SCALE GENOMIC DNA]</scope>
</reference>
<proteinExistence type="predicted"/>
<evidence type="ECO:0000313" key="3">
    <source>
        <dbReference type="EMBL" id="GBM77355.1"/>
    </source>
</evidence>
<sequence>MSPSAYVEIKIVQLNLHHAVAAVKNLKERAKDQNIAIACVQELYEIENRPVGVPGNCKLFCTTREKLKAGIIVFDPSLQAMNVFSASNVVGMTFNWGIKNILLMSIYSPSSEDINITLQQIETCINIPHDGVILAGDFNAKSPIWGGTQEDDRGKSLADFAFSRGLAILNEENSPPTFDGSRGKSWIDVSLCDAPLIENIFKWQVDMEVTSSDHNSISFSLYTGKIFANPKTKRRTRLENLDLVIFRRELHHTIGEWEPSTLLSPTDIDLATDLLHDAITSASRNSLLKKQKLTKKEPWWTRDLEILRSDARRAQRKYYAAKRNHWAEVCEKVTPEEPFGTHFEVAKNPDRRHFQLSSTLKEDGFTTLTPEETTQTLLEFHFPTDNGDSDPAHASIRQSSRLPPSTQDDPPFSLAEVEEAFKGLNNRKVPGPEGFHANIIKEVFNTNPRYFLSLFNSCLRTGHFLSRWKRAHVIMFHKQNKKDSDPSSLRPICLLDFFGKALDKLITQRLFHHLLSNSFLHHHQYGFTPGRSATEAILQLKSWIQSTREQEKHSAIVSLDIKSAFSRVWWPLVLHKLKSYDCPKNLFNMVSSFLSGRQVSMDYGSISITRPYSIGCPQGSNSGPLLWLIIANDSLNLHFADDTKILAYADDFYLFAAATGKHIVKEKVHQALDILETWSKSAKVEFVHDKTQLIPFGKKGKHRHPP</sequence>
<keyword evidence="4" id="KW-1185">Reference proteome</keyword>
<dbReference type="Gene3D" id="3.60.10.10">
    <property type="entry name" value="Endonuclease/exonuclease/phosphatase"/>
    <property type="match status" value="1"/>
</dbReference>
<feature type="compositionally biased region" description="Polar residues" evidence="1">
    <location>
        <begin position="396"/>
        <end position="408"/>
    </location>
</feature>
<protein>
    <recommendedName>
        <fullName evidence="2">Reverse transcriptase domain-containing protein</fullName>
    </recommendedName>
</protein>
<feature type="region of interest" description="Disordered" evidence="1">
    <location>
        <begin position="382"/>
        <end position="411"/>
    </location>
</feature>
<dbReference type="CDD" id="cd01650">
    <property type="entry name" value="RT_nLTR_like"/>
    <property type="match status" value="1"/>
</dbReference>
<dbReference type="PROSITE" id="PS50878">
    <property type="entry name" value="RT_POL"/>
    <property type="match status" value="1"/>
</dbReference>
<dbReference type="SUPFAM" id="SSF56672">
    <property type="entry name" value="DNA/RNA polymerases"/>
    <property type="match status" value="1"/>
</dbReference>
<evidence type="ECO:0000256" key="1">
    <source>
        <dbReference type="SAM" id="MobiDB-lite"/>
    </source>
</evidence>
<evidence type="ECO:0000259" key="2">
    <source>
        <dbReference type="PROSITE" id="PS50878"/>
    </source>
</evidence>
<dbReference type="InterPro" id="IPR000477">
    <property type="entry name" value="RT_dom"/>
</dbReference>
<feature type="domain" description="Reverse transcriptase" evidence="2">
    <location>
        <begin position="457"/>
        <end position="706"/>
    </location>
</feature>
<dbReference type="GO" id="GO:0003824">
    <property type="term" value="F:catalytic activity"/>
    <property type="evidence" value="ECO:0007669"/>
    <property type="project" value="InterPro"/>
</dbReference>
<dbReference type="SUPFAM" id="SSF56219">
    <property type="entry name" value="DNase I-like"/>
    <property type="match status" value="1"/>
</dbReference>
<dbReference type="InterPro" id="IPR036691">
    <property type="entry name" value="Endo/exonu/phosph_ase_sf"/>
</dbReference>
<dbReference type="EMBL" id="BGPR01002685">
    <property type="protein sequence ID" value="GBM77355.1"/>
    <property type="molecule type" value="Genomic_DNA"/>
</dbReference>
<comment type="caution">
    <text evidence="3">The sequence shown here is derived from an EMBL/GenBank/DDBJ whole genome shotgun (WGS) entry which is preliminary data.</text>
</comment>
<dbReference type="OrthoDB" id="411871at2759"/>
<dbReference type="Pfam" id="PF14529">
    <property type="entry name" value="Exo_endo_phos_2"/>
    <property type="match status" value="1"/>
</dbReference>
<dbReference type="CDD" id="cd09077">
    <property type="entry name" value="R1-I-EN"/>
    <property type="match status" value="1"/>
</dbReference>
<dbReference type="InterPro" id="IPR005135">
    <property type="entry name" value="Endo/exonuclease/phosphatase"/>
</dbReference>
<evidence type="ECO:0000313" key="4">
    <source>
        <dbReference type="Proteomes" id="UP000499080"/>
    </source>
</evidence>
<organism evidence="3 4">
    <name type="scientific">Araneus ventricosus</name>
    <name type="common">Orbweaver spider</name>
    <name type="synonym">Epeira ventricosa</name>
    <dbReference type="NCBI Taxonomy" id="182803"/>
    <lineage>
        <taxon>Eukaryota</taxon>
        <taxon>Metazoa</taxon>
        <taxon>Ecdysozoa</taxon>
        <taxon>Arthropoda</taxon>
        <taxon>Chelicerata</taxon>
        <taxon>Arachnida</taxon>
        <taxon>Araneae</taxon>
        <taxon>Araneomorphae</taxon>
        <taxon>Entelegynae</taxon>
        <taxon>Araneoidea</taxon>
        <taxon>Araneidae</taxon>
        <taxon>Araneus</taxon>
    </lineage>
</organism>